<protein>
    <recommendedName>
        <fullName evidence="7">TF-B3 domain-containing protein</fullName>
    </recommendedName>
</protein>
<comment type="caution">
    <text evidence="8">The sequence shown here is derived from an EMBL/GenBank/DDBJ whole genome shotgun (WGS) entry which is preliminary data.</text>
</comment>
<dbReference type="InterPro" id="IPR003340">
    <property type="entry name" value="B3_DNA-bd"/>
</dbReference>
<dbReference type="GO" id="GO:0003677">
    <property type="term" value="F:DNA binding"/>
    <property type="evidence" value="ECO:0007669"/>
    <property type="project" value="UniProtKB-KW"/>
</dbReference>
<organism evidence="8 9">
    <name type="scientific">Lolium multiflorum</name>
    <name type="common">Italian ryegrass</name>
    <name type="synonym">Lolium perenne subsp. multiflorum</name>
    <dbReference type="NCBI Taxonomy" id="4521"/>
    <lineage>
        <taxon>Eukaryota</taxon>
        <taxon>Viridiplantae</taxon>
        <taxon>Streptophyta</taxon>
        <taxon>Embryophyta</taxon>
        <taxon>Tracheophyta</taxon>
        <taxon>Spermatophyta</taxon>
        <taxon>Magnoliopsida</taxon>
        <taxon>Liliopsida</taxon>
        <taxon>Poales</taxon>
        <taxon>Poaceae</taxon>
        <taxon>BOP clade</taxon>
        <taxon>Pooideae</taxon>
        <taxon>Poodae</taxon>
        <taxon>Poeae</taxon>
        <taxon>Poeae Chloroplast Group 2 (Poeae type)</taxon>
        <taxon>Loliodinae</taxon>
        <taxon>Loliinae</taxon>
        <taxon>Lolium</taxon>
    </lineage>
</organism>
<feature type="region of interest" description="Disordered" evidence="6">
    <location>
        <begin position="1"/>
        <end position="31"/>
    </location>
</feature>
<keyword evidence="2" id="KW-0805">Transcription regulation</keyword>
<keyword evidence="5" id="KW-0539">Nucleus</keyword>
<reference evidence="8" key="1">
    <citation type="submission" date="2023-07" db="EMBL/GenBank/DDBJ databases">
        <title>A chromosome-level genome assembly of Lolium multiflorum.</title>
        <authorList>
            <person name="Chen Y."/>
            <person name="Copetti D."/>
            <person name="Kolliker R."/>
            <person name="Studer B."/>
        </authorList>
    </citation>
    <scope>NUCLEOTIDE SEQUENCE</scope>
    <source>
        <strain evidence="8">02402/16</strain>
        <tissue evidence="8">Leaf</tissue>
    </source>
</reference>
<name>A0AAD8QQX5_LOLMU</name>
<sequence length="183" mass="20772">MAGRDRGRGRGRGRAGAARPARSPSPAMSSSSEGEWEFEFIVVLNGDPLCIQRLPDKFVGFVAGNELAALQLREAGCCFCRWPVDVLFGGRGKMYLHTSWEKFTRFHDLQAGCVLTFSYQGDEEMSVKLFDDTSCRRHYHVDDEEDDDFCMFDAVLRSESDHGDFCMFSLHKTNMTIITSWIF</sequence>
<evidence type="ECO:0000256" key="3">
    <source>
        <dbReference type="ARBA" id="ARBA00023125"/>
    </source>
</evidence>
<dbReference type="InterPro" id="IPR050655">
    <property type="entry name" value="Plant_B3_domain"/>
</dbReference>
<accession>A0AAD8QQX5</accession>
<evidence type="ECO:0000259" key="7">
    <source>
        <dbReference type="PROSITE" id="PS50863"/>
    </source>
</evidence>
<dbReference type="GO" id="GO:0005634">
    <property type="term" value="C:nucleus"/>
    <property type="evidence" value="ECO:0007669"/>
    <property type="project" value="UniProtKB-SubCell"/>
</dbReference>
<feature type="domain" description="TF-B3" evidence="7">
    <location>
        <begin position="81"/>
        <end position="133"/>
    </location>
</feature>
<evidence type="ECO:0000256" key="2">
    <source>
        <dbReference type="ARBA" id="ARBA00023015"/>
    </source>
</evidence>
<comment type="subcellular location">
    <subcellularLocation>
        <location evidence="1">Nucleus</location>
    </subcellularLocation>
</comment>
<dbReference type="PANTHER" id="PTHR31920">
    <property type="entry name" value="B3 DOMAIN-CONTAINING"/>
    <property type="match status" value="1"/>
</dbReference>
<evidence type="ECO:0000256" key="4">
    <source>
        <dbReference type="ARBA" id="ARBA00023163"/>
    </source>
</evidence>
<evidence type="ECO:0000313" key="8">
    <source>
        <dbReference type="EMBL" id="KAK1607388.1"/>
    </source>
</evidence>
<dbReference type="Proteomes" id="UP001231189">
    <property type="component" value="Unassembled WGS sequence"/>
</dbReference>
<keyword evidence="9" id="KW-1185">Reference proteome</keyword>
<dbReference type="SUPFAM" id="SSF101936">
    <property type="entry name" value="DNA-binding pseudobarrel domain"/>
    <property type="match status" value="1"/>
</dbReference>
<dbReference type="InterPro" id="IPR015300">
    <property type="entry name" value="DNA-bd_pseudobarrel_sf"/>
</dbReference>
<dbReference type="EMBL" id="JAUUTY010000007">
    <property type="protein sequence ID" value="KAK1607388.1"/>
    <property type="molecule type" value="Genomic_DNA"/>
</dbReference>
<dbReference type="Pfam" id="PF02362">
    <property type="entry name" value="B3"/>
    <property type="match status" value="1"/>
</dbReference>
<dbReference type="PROSITE" id="PS50863">
    <property type="entry name" value="B3"/>
    <property type="match status" value="1"/>
</dbReference>
<proteinExistence type="predicted"/>
<evidence type="ECO:0000256" key="6">
    <source>
        <dbReference type="SAM" id="MobiDB-lite"/>
    </source>
</evidence>
<evidence type="ECO:0000313" key="9">
    <source>
        <dbReference type="Proteomes" id="UP001231189"/>
    </source>
</evidence>
<feature type="compositionally biased region" description="Low complexity" evidence="6">
    <location>
        <begin position="15"/>
        <end position="31"/>
    </location>
</feature>
<keyword evidence="4" id="KW-0804">Transcription</keyword>
<dbReference type="Gene3D" id="2.40.330.10">
    <property type="entry name" value="DNA-binding pseudobarrel domain"/>
    <property type="match status" value="1"/>
</dbReference>
<gene>
    <name evidence="8" type="ORF">QYE76_031061</name>
</gene>
<evidence type="ECO:0000256" key="5">
    <source>
        <dbReference type="ARBA" id="ARBA00023242"/>
    </source>
</evidence>
<dbReference type="AlphaFoldDB" id="A0AAD8QQX5"/>
<keyword evidence="3" id="KW-0238">DNA-binding</keyword>
<evidence type="ECO:0000256" key="1">
    <source>
        <dbReference type="ARBA" id="ARBA00004123"/>
    </source>
</evidence>
<dbReference type="PANTHER" id="PTHR31920:SF111">
    <property type="entry name" value="B3 DOMAIN-CONTAINING PROTEIN OS03G0621600-RELATED"/>
    <property type="match status" value="1"/>
</dbReference>